<feature type="region of interest" description="Disordered" evidence="1">
    <location>
        <begin position="426"/>
        <end position="454"/>
    </location>
</feature>
<evidence type="ECO:0000256" key="1">
    <source>
        <dbReference type="SAM" id="MobiDB-lite"/>
    </source>
</evidence>
<protein>
    <submittedName>
        <fullName evidence="2">Uncharacterized protein</fullName>
    </submittedName>
</protein>
<feature type="region of interest" description="Disordered" evidence="1">
    <location>
        <begin position="103"/>
        <end position="130"/>
    </location>
</feature>
<feature type="compositionally biased region" description="Pro residues" evidence="1">
    <location>
        <begin position="115"/>
        <end position="125"/>
    </location>
</feature>
<keyword evidence="3" id="KW-1185">Reference proteome</keyword>
<dbReference type="EMBL" id="JAGTXO010000012">
    <property type="protein sequence ID" value="KAG8464729.1"/>
    <property type="molecule type" value="Genomic_DNA"/>
</dbReference>
<sequence>MAFATLPAASYDDFARGRLDELRAAREEKRLNAVTPPIDASALLAQVARVEQALEQRRRDAARLERARVLAVVAAVRHTPVAPRPLVDPTLVPLPLPPPAPPPVVVERSLGSPPGRRPQLPPAPPADSAHTRAAARVQALARGAHVRAALRARLGAEMAEQLREVRRLLAEVAGKRGESDELLARQLRQQLLRQKAELLRYVSQPLPAEQPRARAPIRRAGALVRTPRPAALAAGGADAHPDETHDTRTAASRRPAVGAAPSAAAVQLRRAAVARAARAAEDDGGAPPPPPPPPPPLAAGPSPAASGVGSAQPSPPLPECAVLPPSRRPTRAAHAGVAGVDVPLPDADFASHPPPPARHEFLRRRSTNPPISAGRLDWSHVRSRTACRLADRAAAAHAAPSAQLTQPAPAVRPASAAAAQLGAAARASVPPARPASAAARARDGGGGNRAARPMAASAARGAGVARGVAAAGSQPARAPMPPSIIAMAEKPEHDGLSADDDGGDDDDDDQADKAAAALAARAPPLATAHGRTAGASNRLSLHSVLSSRSCSRRDSSAPSGSELPDSLTVGELRHWCGILVANIENDMMETEQLREQQSAELPAGYRTVVPRIELSSRFWLYEDVLGSG</sequence>
<accession>A0A8J5XJZ5</accession>
<evidence type="ECO:0000313" key="2">
    <source>
        <dbReference type="EMBL" id="KAG8464729.1"/>
    </source>
</evidence>
<evidence type="ECO:0000313" key="3">
    <source>
        <dbReference type="Proteomes" id="UP000751190"/>
    </source>
</evidence>
<comment type="caution">
    <text evidence="2">The sequence shown here is derived from an EMBL/GenBank/DDBJ whole genome shotgun (WGS) entry which is preliminary data.</text>
</comment>
<gene>
    <name evidence="2" type="ORF">KFE25_010097</name>
</gene>
<feature type="compositionally biased region" description="Pro residues" evidence="1">
    <location>
        <begin position="286"/>
        <end position="298"/>
    </location>
</feature>
<feature type="compositionally biased region" description="Low complexity" evidence="1">
    <location>
        <begin position="250"/>
        <end position="277"/>
    </location>
</feature>
<reference evidence="2" key="1">
    <citation type="submission" date="2021-05" db="EMBL/GenBank/DDBJ databases">
        <title>The genome of the haptophyte Pavlova lutheri (Diacronema luteri, Pavlovales) - a model for lipid biosynthesis in eukaryotic algae.</title>
        <authorList>
            <person name="Hulatt C.J."/>
            <person name="Posewitz M.C."/>
        </authorList>
    </citation>
    <scope>NUCLEOTIDE SEQUENCE</scope>
    <source>
        <strain evidence="2">NIVA-4/92</strain>
    </source>
</reference>
<feature type="region of interest" description="Disordered" evidence="1">
    <location>
        <begin position="547"/>
        <end position="566"/>
    </location>
</feature>
<dbReference type="OMA" id="ANIENDM"/>
<proteinExistence type="predicted"/>
<feature type="compositionally biased region" description="Low complexity" evidence="1">
    <location>
        <begin position="426"/>
        <end position="439"/>
    </location>
</feature>
<dbReference type="AlphaFoldDB" id="A0A8J5XJZ5"/>
<organism evidence="2 3">
    <name type="scientific">Diacronema lutheri</name>
    <name type="common">Unicellular marine alga</name>
    <name type="synonym">Monochrysis lutheri</name>
    <dbReference type="NCBI Taxonomy" id="2081491"/>
    <lineage>
        <taxon>Eukaryota</taxon>
        <taxon>Haptista</taxon>
        <taxon>Haptophyta</taxon>
        <taxon>Pavlovophyceae</taxon>
        <taxon>Pavlovales</taxon>
        <taxon>Pavlovaceae</taxon>
        <taxon>Diacronema</taxon>
    </lineage>
</organism>
<dbReference type="Proteomes" id="UP000751190">
    <property type="component" value="Unassembled WGS sequence"/>
</dbReference>
<name>A0A8J5XJZ5_DIALT</name>
<feature type="compositionally biased region" description="Basic and acidic residues" evidence="1">
    <location>
        <begin position="239"/>
        <end position="248"/>
    </location>
</feature>
<feature type="compositionally biased region" description="Low complexity" evidence="1">
    <location>
        <begin position="299"/>
        <end position="312"/>
    </location>
</feature>
<feature type="region of interest" description="Disordered" evidence="1">
    <location>
        <begin position="230"/>
        <end position="375"/>
    </location>
</feature>
<dbReference type="PROSITE" id="PS50096">
    <property type="entry name" value="IQ"/>
    <property type="match status" value="1"/>
</dbReference>